<evidence type="ECO:0000313" key="1">
    <source>
        <dbReference type="EMBL" id="DAF88592.1"/>
    </source>
</evidence>
<reference evidence="1" key="1">
    <citation type="journal article" date="2021" name="Proc. Natl. Acad. Sci. U.S.A.">
        <title>A Catalog of Tens of Thousands of Viruses from Human Metagenomes Reveals Hidden Associations with Chronic Diseases.</title>
        <authorList>
            <person name="Tisza M.J."/>
            <person name="Buck C.B."/>
        </authorList>
    </citation>
    <scope>NUCLEOTIDE SEQUENCE</scope>
    <source>
        <strain evidence="1">Ctqzz19</strain>
    </source>
</reference>
<name>A0A8S5U2A7_9CAUD</name>
<sequence>MYNIINCRKTDSFLTVLDSLKIVYYTYDIY</sequence>
<proteinExistence type="predicted"/>
<accession>A0A8S5U2A7</accession>
<organism evidence="1">
    <name type="scientific">Siphoviridae sp. ctqzz19</name>
    <dbReference type="NCBI Taxonomy" id="2825682"/>
    <lineage>
        <taxon>Viruses</taxon>
        <taxon>Duplodnaviria</taxon>
        <taxon>Heunggongvirae</taxon>
        <taxon>Uroviricota</taxon>
        <taxon>Caudoviricetes</taxon>
    </lineage>
</organism>
<protein>
    <submittedName>
        <fullName evidence="1">Uncharacterized protein</fullName>
    </submittedName>
</protein>
<dbReference type="EMBL" id="BK015988">
    <property type="protein sequence ID" value="DAF88592.1"/>
    <property type="molecule type" value="Genomic_DNA"/>
</dbReference>